<dbReference type="PROSITE" id="PS50112">
    <property type="entry name" value="PAS"/>
    <property type="match status" value="2"/>
</dbReference>
<evidence type="ECO:0000256" key="8">
    <source>
        <dbReference type="ARBA" id="ARBA00023012"/>
    </source>
</evidence>
<dbReference type="InterPro" id="IPR003661">
    <property type="entry name" value="HisK_dim/P_dom"/>
</dbReference>
<dbReference type="PRINTS" id="PR00344">
    <property type="entry name" value="BCTRLSENSOR"/>
</dbReference>
<gene>
    <name evidence="15" type="ORF">ACFOKA_08695</name>
</gene>
<proteinExistence type="predicted"/>
<dbReference type="InterPro" id="IPR013767">
    <property type="entry name" value="PAS_fold"/>
</dbReference>
<dbReference type="InterPro" id="IPR000014">
    <property type="entry name" value="PAS"/>
</dbReference>
<evidence type="ECO:0000259" key="12">
    <source>
        <dbReference type="PROSITE" id="PS50110"/>
    </source>
</evidence>
<dbReference type="PANTHER" id="PTHR43065:SF42">
    <property type="entry name" value="TWO-COMPONENT SENSOR PPRA"/>
    <property type="match status" value="1"/>
</dbReference>
<dbReference type="SUPFAM" id="SSF52172">
    <property type="entry name" value="CheY-like"/>
    <property type="match status" value="2"/>
</dbReference>
<dbReference type="CDD" id="cd17574">
    <property type="entry name" value="REC_OmpR"/>
    <property type="match status" value="1"/>
</dbReference>
<comment type="caution">
    <text evidence="15">The sequence shown here is derived from an EMBL/GenBank/DDBJ whole genome shotgun (WGS) entry which is preliminary data.</text>
</comment>
<dbReference type="InterPro" id="IPR011006">
    <property type="entry name" value="CheY-like_superfamily"/>
</dbReference>
<dbReference type="Pfam" id="PF00512">
    <property type="entry name" value="HisKA"/>
    <property type="match status" value="1"/>
</dbReference>
<sequence>MLEMLGHILVVDDNDDNTDLLVKRLKRRGYSADYALSGQEALDKIAKTTYDAVLLDYMMPEMDGIEVLKHIRKDKTESQLPVIMVTAKSDTQSIVLSLEATANDFVSKPIQFPVLFARLASQIARKKAEDKLIEVNDALEARVKERTQELSNINEQLLEEKLRRDEAEAHMLQSQHQFREAFDKAGHGIAVITKEGKFQRVNEALCQMLGVPDEDLSGQAVKDVTHPDDWLAERDQFSNLIDGYIGNYEIVKRMFCVPDTEIWVQVNVSLIRDGSGVPSHAVAQFIDVTEARRSRLIVEKSEAHLQAVLNNAADAIIAIDSESNIITFSASAEKLFGYSSCDILGKKVTCLMKKDDAKAHLASIVRYQKTPESSNVIGKGAQDITALRSDGSAFAASLSVGQFEASGEIVFIGVIRDMSERVAMESQLRQASKMEAVGRLTGGVAHDFNNLLTVIIGNLQLLDRSINGDEKAHERVIKIMKAAESGAELTKRLLTFSRQQVLETSEHDLNEIVMELESLLERTVGDNIKIKTNISAASYIGLTDKNQLESALLNLCINARDAMPSGGEITIDVSEAYLDSFYTSRHPDVKEGDYYAVSVSDTGTGIEPSVLEKIFEPFFTTKDSGKGTGLGLSTVFGFMKQSGGHVMVYSELGFGTTFKLYIPKAAGTDVTPHIIATETDTPIALKPVTVLVVEDDVEVREVAVSVLREAGFVVFEADSSQAGLSIFAEKQEIEAVFTDVVMPGGMLGTDMVKEMRKLRPEIPVIFASGYAENALHDRKSLSKHERFISKPYNLEQLPFLIASLME</sequence>
<dbReference type="SUPFAM" id="SSF55874">
    <property type="entry name" value="ATPase domain of HSP90 chaperone/DNA topoisomerase II/histidine kinase"/>
    <property type="match status" value="1"/>
</dbReference>
<dbReference type="SMART" id="SM00448">
    <property type="entry name" value="REC"/>
    <property type="match status" value="2"/>
</dbReference>
<protein>
    <recommendedName>
        <fullName evidence="2">histidine kinase</fullName>
        <ecNumber evidence="2">2.7.13.3</ecNumber>
    </recommendedName>
</protein>
<keyword evidence="8" id="KW-0902">Two-component regulatory system</keyword>
<keyword evidence="4" id="KW-0808">Transferase</keyword>
<dbReference type="SMART" id="SM00086">
    <property type="entry name" value="PAC"/>
    <property type="match status" value="2"/>
</dbReference>
<reference evidence="16" key="1">
    <citation type="journal article" date="2019" name="Int. J. Syst. Evol. Microbiol.">
        <title>The Global Catalogue of Microorganisms (GCM) 10K type strain sequencing project: providing services to taxonomists for standard genome sequencing and annotation.</title>
        <authorList>
            <consortium name="The Broad Institute Genomics Platform"/>
            <consortium name="The Broad Institute Genome Sequencing Center for Infectious Disease"/>
            <person name="Wu L."/>
            <person name="Ma J."/>
        </authorList>
    </citation>
    <scope>NUCLEOTIDE SEQUENCE [LARGE SCALE GENOMIC DNA]</scope>
    <source>
        <strain evidence="16">KCTC 62164</strain>
    </source>
</reference>
<evidence type="ECO:0000313" key="16">
    <source>
        <dbReference type="Proteomes" id="UP001595444"/>
    </source>
</evidence>
<dbReference type="Gene3D" id="1.10.287.130">
    <property type="match status" value="1"/>
</dbReference>
<evidence type="ECO:0000256" key="2">
    <source>
        <dbReference type="ARBA" id="ARBA00012438"/>
    </source>
</evidence>
<dbReference type="Pfam" id="PF00989">
    <property type="entry name" value="PAS"/>
    <property type="match status" value="1"/>
</dbReference>
<dbReference type="InterPro" id="IPR001789">
    <property type="entry name" value="Sig_transdc_resp-reg_receiver"/>
</dbReference>
<evidence type="ECO:0000256" key="10">
    <source>
        <dbReference type="SAM" id="Coils"/>
    </source>
</evidence>
<dbReference type="SMART" id="SM00388">
    <property type="entry name" value="HisKA"/>
    <property type="match status" value="1"/>
</dbReference>
<feature type="modified residue" description="4-aspartylphosphate" evidence="9">
    <location>
        <position position="56"/>
    </location>
</feature>
<dbReference type="PANTHER" id="PTHR43065">
    <property type="entry name" value="SENSOR HISTIDINE KINASE"/>
    <property type="match status" value="1"/>
</dbReference>
<dbReference type="NCBIfam" id="TIGR00229">
    <property type="entry name" value="sensory_box"/>
    <property type="match status" value="2"/>
</dbReference>
<dbReference type="PROSITE" id="PS50110">
    <property type="entry name" value="RESPONSE_REGULATORY"/>
    <property type="match status" value="2"/>
</dbReference>
<organism evidence="15 16">
    <name type="scientific">Kordiimonas pumila</name>
    <dbReference type="NCBI Taxonomy" id="2161677"/>
    <lineage>
        <taxon>Bacteria</taxon>
        <taxon>Pseudomonadati</taxon>
        <taxon>Pseudomonadota</taxon>
        <taxon>Alphaproteobacteria</taxon>
        <taxon>Kordiimonadales</taxon>
        <taxon>Kordiimonadaceae</taxon>
        <taxon>Kordiimonas</taxon>
    </lineage>
</organism>
<dbReference type="InterPro" id="IPR004358">
    <property type="entry name" value="Sig_transdc_His_kin-like_C"/>
</dbReference>
<evidence type="ECO:0000313" key="15">
    <source>
        <dbReference type="EMBL" id="MFC3051982.1"/>
    </source>
</evidence>
<dbReference type="InterPro" id="IPR035965">
    <property type="entry name" value="PAS-like_dom_sf"/>
</dbReference>
<dbReference type="SUPFAM" id="SSF47384">
    <property type="entry name" value="Homodimeric domain of signal transducing histidine kinase"/>
    <property type="match status" value="1"/>
</dbReference>
<dbReference type="EC" id="2.7.13.3" evidence="2"/>
<keyword evidence="16" id="KW-1185">Reference proteome</keyword>
<evidence type="ECO:0000259" key="13">
    <source>
        <dbReference type="PROSITE" id="PS50112"/>
    </source>
</evidence>
<name>A0ABV7D4Y9_9PROT</name>
<keyword evidence="5" id="KW-0547">Nucleotide-binding</keyword>
<evidence type="ECO:0000256" key="6">
    <source>
        <dbReference type="ARBA" id="ARBA00022777"/>
    </source>
</evidence>
<dbReference type="InterPro" id="IPR005467">
    <property type="entry name" value="His_kinase_dom"/>
</dbReference>
<dbReference type="SMART" id="SM00091">
    <property type="entry name" value="PAS"/>
    <property type="match status" value="2"/>
</dbReference>
<dbReference type="Pfam" id="PF13426">
    <property type="entry name" value="PAS_9"/>
    <property type="match status" value="1"/>
</dbReference>
<feature type="domain" description="Histidine kinase" evidence="11">
    <location>
        <begin position="443"/>
        <end position="666"/>
    </location>
</feature>
<feature type="modified residue" description="4-aspartylphosphate" evidence="9">
    <location>
        <position position="739"/>
    </location>
</feature>
<evidence type="ECO:0000256" key="4">
    <source>
        <dbReference type="ARBA" id="ARBA00022679"/>
    </source>
</evidence>
<dbReference type="Gene3D" id="3.30.450.20">
    <property type="entry name" value="PAS domain"/>
    <property type="match status" value="2"/>
</dbReference>
<feature type="domain" description="PAC" evidence="14">
    <location>
        <begin position="380"/>
        <end position="430"/>
    </location>
</feature>
<evidence type="ECO:0000256" key="1">
    <source>
        <dbReference type="ARBA" id="ARBA00000085"/>
    </source>
</evidence>
<feature type="domain" description="Response regulatory" evidence="12">
    <location>
        <begin position="7"/>
        <end position="123"/>
    </location>
</feature>
<dbReference type="EMBL" id="JBHRSL010000006">
    <property type="protein sequence ID" value="MFC3051982.1"/>
    <property type="molecule type" value="Genomic_DNA"/>
</dbReference>
<evidence type="ECO:0000256" key="7">
    <source>
        <dbReference type="ARBA" id="ARBA00022840"/>
    </source>
</evidence>
<feature type="domain" description="Response regulatory" evidence="12">
    <location>
        <begin position="689"/>
        <end position="805"/>
    </location>
</feature>
<accession>A0ABV7D4Y9</accession>
<evidence type="ECO:0000259" key="11">
    <source>
        <dbReference type="PROSITE" id="PS50109"/>
    </source>
</evidence>
<dbReference type="PROSITE" id="PS50113">
    <property type="entry name" value="PAC"/>
    <property type="match status" value="1"/>
</dbReference>
<keyword evidence="3 9" id="KW-0597">Phosphoprotein</keyword>
<dbReference type="InterPro" id="IPR036097">
    <property type="entry name" value="HisK_dim/P_sf"/>
</dbReference>
<feature type="domain" description="PAS" evidence="13">
    <location>
        <begin position="174"/>
        <end position="244"/>
    </location>
</feature>
<dbReference type="RefSeq" id="WP_194215397.1">
    <property type="nucleotide sequence ID" value="NZ_CP061205.1"/>
</dbReference>
<dbReference type="SMART" id="SM00387">
    <property type="entry name" value="HATPase_c"/>
    <property type="match status" value="1"/>
</dbReference>
<dbReference type="InterPro" id="IPR003594">
    <property type="entry name" value="HATPase_dom"/>
</dbReference>
<evidence type="ECO:0000259" key="14">
    <source>
        <dbReference type="PROSITE" id="PS50113"/>
    </source>
</evidence>
<keyword evidence="6" id="KW-0418">Kinase</keyword>
<keyword evidence="7" id="KW-0067">ATP-binding</keyword>
<dbReference type="Proteomes" id="UP001595444">
    <property type="component" value="Unassembled WGS sequence"/>
</dbReference>
<feature type="domain" description="PAS" evidence="13">
    <location>
        <begin position="301"/>
        <end position="356"/>
    </location>
</feature>
<dbReference type="Pfam" id="PF02518">
    <property type="entry name" value="HATPase_c"/>
    <property type="match status" value="1"/>
</dbReference>
<dbReference type="Pfam" id="PF00072">
    <property type="entry name" value="Response_reg"/>
    <property type="match status" value="2"/>
</dbReference>
<dbReference type="PROSITE" id="PS50109">
    <property type="entry name" value="HIS_KIN"/>
    <property type="match status" value="1"/>
</dbReference>
<comment type="catalytic activity">
    <reaction evidence="1">
        <text>ATP + protein L-histidine = ADP + protein N-phospho-L-histidine.</text>
        <dbReference type="EC" id="2.7.13.3"/>
    </reaction>
</comment>
<dbReference type="InterPro" id="IPR000700">
    <property type="entry name" value="PAS-assoc_C"/>
</dbReference>
<dbReference type="SUPFAM" id="SSF55785">
    <property type="entry name" value="PYP-like sensor domain (PAS domain)"/>
    <property type="match status" value="2"/>
</dbReference>
<evidence type="ECO:0000256" key="3">
    <source>
        <dbReference type="ARBA" id="ARBA00022553"/>
    </source>
</evidence>
<dbReference type="Gene3D" id="3.30.565.10">
    <property type="entry name" value="Histidine kinase-like ATPase, C-terminal domain"/>
    <property type="match status" value="1"/>
</dbReference>
<dbReference type="CDD" id="cd00130">
    <property type="entry name" value="PAS"/>
    <property type="match status" value="2"/>
</dbReference>
<feature type="coiled-coil region" evidence="10">
    <location>
        <begin position="136"/>
        <end position="175"/>
    </location>
</feature>
<evidence type="ECO:0000256" key="9">
    <source>
        <dbReference type="PROSITE-ProRule" id="PRU00169"/>
    </source>
</evidence>
<evidence type="ECO:0000256" key="5">
    <source>
        <dbReference type="ARBA" id="ARBA00022741"/>
    </source>
</evidence>
<dbReference type="Gene3D" id="3.40.50.2300">
    <property type="match status" value="2"/>
</dbReference>
<keyword evidence="10" id="KW-0175">Coiled coil</keyword>
<dbReference type="CDD" id="cd00082">
    <property type="entry name" value="HisKA"/>
    <property type="match status" value="1"/>
</dbReference>
<dbReference type="InterPro" id="IPR001610">
    <property type="entry name" value="PAC"/>
</dbReference>
<dbReference type="InterPro" id="IPR036890">
    <property type="entry name" value="HATPase_C_sf"/>
</dbReference>